<feature type="transmembrane region" description="Helical" evidence="1">
    <location>
        <begin position="179"/>
        <end position="200"/>
    </location>
</feature>
<keyword evidence="1" id="KW-0472">Membrane</keyword>
<dbReference type="PANTHER" id="PTHR30354:SF7">
    <property type="entry name" value="BLL7963 PROTEIN"/>
    <property type="match status" value="1"/>
</dbReference>
<gene>
    <name evidence="2" type="ORF">BIY21_16620</name>
</gene>
<sequence length="456" mass="48320">MDLGIFGILLSLILLMYFAYKGMSVIWLAPILALVAALFSSGTYLMASYTEVFMSSAANYVKLYFPAFLLGAIFGKIMDVSGAAKTIARVITTKVGEQNAILAVVLAVTVLTYGGVSMFVVVFAVYPIAAQIFRDSNVPKRLIPGTIALGSFTYTMTALPGSPQIQNTIAMPFFGTTAYAAPVLGIIGSAIMFGLGMMWLKRQENRAQLAGEGFGGIVELEEEENESDTPSVISAFIPIIIVLGLNFLIVTFYYPNAHTAYLSQFGTTVQKVQGMWSLIIALTTAITVALVLFRKYIPDPRDAINEGGESSIMPIMNTAAAVGFGNVIKSLSSFEVVKEMVLSIPGSPLFSFALSTSLLAGITGSASGGLSIALDALGDVYIQQAQTLGISLETLHRVAAIACGGLDSLPHNGAVITLLGICGMTHRQSYKDIFVCTLVIPMIATLAIVMIGSMGI</sequence>
<protein>
    <submittedName>
        <fullName evidence="2">Transporter</fullName>
    </submittedName>
</protein>
<dbReference type="EMBL" id="MJMI01000116">
    <property type="protein sequence ID" value="OLQ87856.1"/>
    <property type="molecule type" value="Genomic_DNA"/>
</dbReference>
<keyword evidence="1" id="KW-1133">Transmembrane helix</keyword>
<dbReference type="Pfam" id="PF02447">
    <property type="entry name" value="GntP_permease"/>
    <property type="match status" value="1"/>
</dbReference>
<feature type="transmembrane region" description="Helical" evidence="1">
    <location>
        <begin position="232"/>
        <end position="254"/>
    </location>
</feature>
<dbReference type="RefSeq" id="WP_232060587.1">
    <property type="nucleotide sequence ID" value="NZ_AP019659.1"/>
</dbReference>
<organism evidence="2 3">
    <name type="scientific">Vibrio ponticus</name>
    <dbReference type="NCBI Taxonomy" id="265668"/>
    <lineage>
        <taxon>Bacteria</taxon>
        <taxon>Pseudomonadati</taxon>
        <taxon>Pseudomonadota</taxon>
        <taxon>Gammaproteobacteria</taxon>
        <taxon>Vibrionales</taxon>
        <taxon>Vibrionaceae</taxon>
        <taxon>Vibrio</taxon>
    </lineage>
</organism>
<evidence type="ECO:0000256" key="1">
    <source>
        <dbReference type="SAM" id="Phobius"/>
    </source>
</evidence>
<proteinExistence type="predicted"/>
<dbReference type="InterPro" id="IPR003474">
    <property type="entry name" value="Glcn_transporter"/>
</dbReference>
<keyword evidence="1" id="KW-0812">Transmembrane</keyword>
<feature type="transmembrane region" description="Helical" evidence="1">
    <location>
        <begin position="59"/>
        <end position="80"/>
    </location>
</feature>
<reference evidence="2 3" key="1">
    <citation type="submission" date="2016-09" db="EMBL/GenBank/DDBJ databases">
        <title>Genomic Taxonomy of the Vibrionaceae.</title>
        <authorList>
            <person name="Gonzalez-Castillo A."/>
            <person name="Gomez-Gil B."/>
            <person name="Enciso-Ibarra K."/>
        </authorList>
    </citation>
    <scope>NUCLEOTIDE SEQUENCE [LARGE SCALE GENOMIC DNA]</scope>
    <source>
        <strain evidence="2 3">CAIM 1731</strain>
    </source>
</reference>
<evidence type="ECO:0000313" key="2">
    <source>
        <dbReference type="EMBL" id="OLQ87856.1"/>
    </source>
</evidence>
<evidence type="ECO:0000313" key="3">
    <source>
        <dbReference type="Proteomes" id="UP000186206"/>
    </source>
</evidence>
<feature type="transmembrane region" description="Helical" evidence="1">
    <location>
        <begin position="433"/>
        <end position="454"/>
    </location>
</feature>
<name>A0ABX3FCV2_9VIBR</name>
<comment type="caution">
    <text evidence="2">The sequence shown here is derived from an EMBL/GenBank/DDBJ whole genome shotgun (WGS) entry which is preliminary data.</text>
</comment>
<feature type="transmembrane region" description="Helical" evidence="1">
    <location>
        <begin position="5"/>
        <end position="20"/>
    </location>
</feature>
<feature type="transmembrane region" description="Helical" evidence="1">
    <location>
        <begin position="26"/>
        <end position="47"/>
    </location>
</feature>
<feature type="transmembrane region" description="Helical" evidence="1">
    <location>
        <begin position="100"/>
        <end position="129"/>
    </location>
</feature>
<keyword evidence="3" id="KW-1185">Reference proteome</keyword>
<dbReference type="Proteomes" id="UP000186206">
    <property type="component" value="Unassembled WGS sequence"/>
</dbReference>
<feature type="transmembrane region" description="Helical" evidence="1">
    <location>
        <begin position="274"/>
        <end position="293"/>
    </location>
</feature>
<accession>A0ABX3FCV2</accession>
<dbReference type="PANTHER" id="PTHR30354">
    <property type="entry name" value="GNT FAMILY GLUCONATE TRANSPORTER"/>
    <property type="match status" value="1"/>
</dbReference>